<accession>A0A3R7GYP1</accession>
<dbReference type="PROSITE" id="PS50011">
    <property type="entry name" value="PROTEIN_KINASE_DOM"/>
    <property type="match status" value="1"/>
</dbReference>
<evidence type="ECO:0000256" key="6">
    <source>
        <dbReference type="ARBA" id="ARBA00022968"/>
    </source>
</evidence>
<keyword evidence="5 10" id="KW-0812">Transmembrane</keyword>
<dbReference type="PANTHER" id="PTHR31392">
    <property type="entry name" value="ALPHA-1,3-MANNOSYLTRANSFERASE MNN1-RELATED"/>
    <property type="match status" value="1"/>
</dbReference>
<keyword evidence="8 10" id="KW-0472">Membrane</keyword>
<dbReference type="InterPro" id="IPR008271">
    <property type="entry name" value="Ser/Thr_kinase_AS"/>
</dbReference>
<evidence type="ECO:0000256" key="3">
    <source>
        <dbReference type="ARBA" id="ARBA00022676"/>
    </source>
</evidence>
<dbReference type="InterPro" id="IPR022751">
    <property type="entry name" value="Alpha_mannosyltransferase"/>
</dbReference>
<dbReference type="Gene3D" id="1.10.510.10">
    <property type="entry name" value="Transferase(Phosphotransferase) domain 1"/>
    <property type="match status" value="1"/>
</dbReference>
<name>A0A3R7GYP1_9STRA</name>
<dbReference type="Proteomes" id="UP000284657">
    <property type="component" value="Unassembled WGS sequence"/>
</dbReference>
<dbReference type="SUPFAM" id="SSF56112">
    <property type="entry name" value="Protein kinase-like (PK-like)"/>
    <property type="match status" value="1"/>
</dbReference>
<evidence type="ECO:0000256" key="10">
    <source>
        <dbReference type="SAM" id="Phobius"/>
    </source>
</evidence>
<protein>
    <recommendedName>
        <fullName evidence="11">Protein kinase domain-containing protein</fullName>
    </recommendedName>
</protein>
<feature type="domain" description="Protein kinase" evidence="11">
    <location>
        <begin position="10"/>
        <end position="344"/>
    </location>
</feature>
<dbReference type="InterPro" id="IPR029044">
    <property type="entry name" value="Nucleotide-diphossugar_trans"/>
</dbReference>
<proteinExistence type="inferred from homology"/>
<dbReference type="SUPFAM" id="SSF53448">
    <property type="entry name" value="Nucleotide-diphospho-sugar transferases"/>
    <property type="match status" value="1"/>
</dbReference>
<dbReference type="PROSITE" id="PS00108">
    <property type="entry name" value="PROTEIN_KINASE_ST"/>
    <property type="match status" value="1"/>
</dbReference>
<dbReference type="PANTHER" id="PTHR31392:SF1">
    <property type="entry name" value="ALPHA-1,3-MANNOSYLTRANSFERASE MNN1-RELATED"/>
    <property type="match status" value="1"/>
</dbReference>
<dbReference type="GO" id="GO:0000033">
    <property type="term" value="F:alpha-1,3-mannosyltransferase activity"/>
    <property type="evidence" value="ECO:0007669"/>
    <property type="project" value="TreeGrafter"/>
</dbReference>
<comment type="subcellular location">
    <subcellularLocation>
        <location evidence="1">Membrane</location>
        <topology evidence="1">Single-pass type II membrane protein</topology>
    </subcellularLocation>
</comment>
<evidence type="ECO:0000256" key="2">
    <source>
        <dbReference type="ARBA" id="ARBA00009105"/>
    </source>
</evidence>
<evidence type="ECO:0000256" key="5">
    <source>
        <dbReference type="ARBA" id="ARBA00022692"/>
    </source>
</evidence>
<dbReference type="GO" id="GO:0006493">
    <property type="term" value="P:protein O-linked glycosylation"/>
    <property type="evidence" value="ECO:0007669"/>
    <property type="project" value="TreeGrafter"/>
</dbReference>
<evidence type="ECO:0000259" key="11">
    <source>
        <dbReference type="PROSITE" id="PS50011"/>
    </source>
</evidence>
<keyword evidence="6" id="KW-0735">Signal-anchor</keyword>
<dbReference type="InterPro" id="IPR000719">
    <property type="entry name" value="Prot_kinase_dom"/>
</dbReference>
<evidence type="ECO:0000256" key="8">
    <source>
        <dbReference type="ARBA" id="ARBA00023136"/>
    </source>
</evidence>
<sequence length="1457" mass="162597">MKNAVRSARLSLSTTYGAHSRGSIPDVATGPKVIAADRNAQKGSESHDKQAHLTSFEMNCIGAPFKKLFRDCDDIAYVIADGITIDDGYMSVWHDPQLLALQLKADDIQDMRKIGGGGYADNFVEEIKLVAKFDHPNIVKLVGAAWTIESDLQALSEYMVGGDLREYLIYPQTPRTWTARKLHIAKDVIEALVYVHSFAPPVVHRDLKSRNVLLSKEMQAKLTDFGVSRIMSEDNTMTQGVGTGRWEAPEVLAGKDDYNQAADIFSFGVVLSELDMHTIPYDDAQGPRNNPLADVAILQMISMGDIRPSFSIHCPPDIRALADRCLVYNPDDRPSAPEQRHEQERNGWSVLLKPSVLGACLALAGRIVLWPLALLIVFTSTDYLTHGTVLKLVDESIYAFTEQDPGMAGGCTGCLSVNKVCLIKYSIFESNAIIGATTFKDYAGRKPDLSLYDFSILSDEVLALGERLDAKDVLCQSGVNEWGSMTAGIAGSAQDILDVVDTLKLSVAPQFYRELEIAAAGQAPCESGWNIYTITRLFLYPTVKGSVNFASIPGIDFNIFPDYTECRPKVDMSDSLIGSKLALATNGEDLLAVYPDILKLFPYNFDSSIPDVPREVKAGVTKYGFTTVLQGLFKGYYGGCRVRAVNTTGVYIEDTCTVLKRWITYGLMVHSPDDIPFCSTGDVCIHNYYNSLWEWVNYIKADNPSRIGMNLNTFRSRYADAVAISVLPGIVVMQMLLMGVISLYQVMSHKRSVLLTQIWAYRCQNGRMQVVYLAQITYHIIYNSDLYLLGLGTGTLTKASIMNLTCCIFIFSYAFVNLAKARSGDQQLDRHFRLTWETMQIVITVTVASILIGVESTPLEFITAANGEILRKTSARGAKYCGLNDSCVVYKVNLIVFIALFSIALGIMAAISTMIVKCLSPKMKSAVRSARLSLSGSTRNINKTRGSAVQAADDKPKRVSKEAGDRLTSFERNCIGGPFRNLFQDCDDMAYIMYKDKRCTTVEALLLTGYLYYGEHIYQASSVMLLLIARVIPRKVLRTFNMLLLRWHLDMNTGTLTQVLSCPWNKGPLSRDKGIIMCMHNGAVPMGLSLIRELRCLGNQELIQVFHCFPEEMSNSSIKLLLDADAKLEIVDVCSDLVAQKILTEDKARYYRSWWIKPLAMYHTDIKEVLLLDVDDIFMRDPAVLRTTEGYKRTGTTFFYDRVLSSREYFNQDINGTQYLKVLLNNFDYAKFGLPPGATPSAHLDPEKSFAWRGQTSHEQDSSLVAIDKSRAGQAINIMFFLITEQHFVHEFSYGDKETFWLSFELAKREYFFSPWGVGDISSSTNGDLERHNDSLCGSIVHYMPVENEPPEFLYANGKAMLNPFPVSMDKLGTATHNVLFNTNPTHLTPRQGRRPNGRTDTDYKGGYAMECLVGFGADPLPAKFAPQLLRRRIFYFGIRMGVLSALDQCFPFDGMK</sequence>
<dbReference type="Pfam" id="PF00069">
    <property type="entry name" value="Pkinase"/>
    <property type="match status" value="1"/>
</dbReference>
<gene>
    <name evidence="12" type="ORF">BBJ29_004776</name>
</gene>
<organism evidence="12 13">
    <name type="scientific">Phytophthora kernoviae</name>
    <dbReference type="NCBI Taxonomy" id="325452"/>
    <lineage>
        <taxon>Eukaryota</taxon>
        <taxon>Sar</taxon>
        <taxon>Stramenopiles</taxon>
        <taxon>Oomycota</taxon>
        <taxon>Peronosporomycetes</taxon>
        <taxon>Peronosporales</taxon>
        <taxon>Peronosporaceae</taxon>
        <taxon>Phytophthora</taxon>
    </lineage>
</organism>
<dbReference type="EMBL" id="MBAD02002474">
    <property type="protein sequence ID" value="RLN47180.1"/>
    <property type="molecule type" value="Genomic_DNA"/>
</dbReference>
<feature type="transmembrane region" description="Helical" evidence="10">
    <location>
        <begin position="770"/>
        <end position="789"/>
    </location>
</feature>
<dbReference type="GO" id="GO:0016020">
    <property type="term" value="C:membrane"/>
    <property type="evidence" value="ECO:0007669"/>
    <property type="project" value="UniProtKB-SubCell"/>
</dbReference>
<dbReference type="Pfam" id="PF11051">
    <property type="entry name" value="Mannosyl_trans3"/>
    <property type="match status" value="1"/>
</dbReference>
<evidence type="ECO:0000256" key="1">
    <source>
        <dbReference type="ARBA" id="ARBA00004606"/>
    </source>
</evidence>
<comment type="similarity">
    <text evidence="2">Belongs to the MNN1/MNT family.</text>
</comment>
<evidence type="ECO:0000256" key="4">
    <source>
        <dbReference type="ARBA" id="ARBA00022679"/>
    </source>
</evidence>
<dbReference type="GO" id="GO:0004672">
    <property type="term" value="F:protein kinase activity"/>
    <property type="evidence" value="ECO:0007669"/>
    <property type="project" value="InterPro"/>
</dbReference>
<feature type="transmembrane region" description="Helical" evidence="10">
    <location>
        <begin position="801"/>
        <end position="819"/>
    </location>
</feature>
<dbReference type="InterPro" id="IPR011009">
    <property type="entry name" value="Kinase-like_dom_sf"/>
</dbReference>
<keyword evidence="4" id="KW-0808">Transferase</keyword>
<feature type="transmembrane region" description="Helical" evidence="10">
    <location>
        <begin position="721"/>
        <end position="744"/>
    </location>
</feature>
<keyword evidence="9" id="KW-0325">Glycoprotein</keyword>
<evidence type="ECO:0000256" key="7">
    <source>
        <dbReference type="ARBA" id="ARBA00022989"/>
    </source>
</evidence>
<evidence type="ECO:0000313" key="13">
    <source>
        <dbReference type="Proteomes" id="UP000284657"/>
    </source>
</evidence>
<dbReference type="SMART" id="SM00220">
    <property type="entry name" value="S_TKc"/>
    <property type="match status" value="1"/>
</dbReference>
<evidence type="ECO:0000256" key="9">
    <source>
        <dbReference type="ARBA" id="ARBA00023180"/>
    </source>
</evidence>
<comment type="caution">
    <text evidence="12">The sequence shown here is derived from an EMBL/GenBank/DDBJ whole genome shotgun (WGS) entry which is preliminary data.</text>
</comment>
<dbReference type="GO" id="GO:0005524">
    <property type="term" value="F:ATP binding"/>
    <property type="evidence" value="ECO:0007669"/>
    <property type="project" value="InterPro"/>
</dbReference>
<dbReference type="GO" id="GO:0005794">
    <property type="term" value="C:Golgi apparatus"/>
    <property type="evidence" value="ECO:0007669"/>
    <property type="project" value="TreeGrafter"/>
</dbReference>
<feature type="transmembrane region" description="Helical" evidence="10">
    <location>
        <begin position="894"/>
        <end position="916"/>
    </location>
</feature>
<reference evidence="12 13" key="1">
    <citation type="submission" date="2018-07" db="EMBL/GenBank/DDBJ databases">
        <title>Genome sequencing of oomycete isolates from Chile give support for New Zealand origin for Phytophthora kernoviae and make available the first Nothophytophthora sp. genome.</title>
        <authorList>
            <person name="Studholme D.J."/>
            <person name="Sanfuentes E."/>
            <person name="Panda P."/>
            <person name="Hill R."/>
            <person name="Sambles C."/>
            <person name="Grant M."/>
            <person name="Williams N.M."/>
            <person name="Mcdougal R.L."/>
        </authorList>
    </citation>
    <scope>NUCLEOTIDE SEQUENCE [LARGE SCALE GENOMIC DNA]</scope>
    <source>
        <strain evidence="12">Chile7</strain>
    </source>
</reference>
<keyword evidence="7 10" id="KW-1133">Transmembrane helix</keyword>
<evidence type="ECO:0000313" key="12">
    <source>
        <dbReference type="EMBL" id="RLN47180.1"/>
    </source>
</evidence>
<keyword evidence="3" id="KW-0328">Glycosyltransferase</keyword>